<organism evidence="3 4">
    <name type="scientific">Streptomyces rimosus subsp. rimosus (strain ATCC 10970 / DSM 40260 / JCM 4667 / NRRL 2234)</name>
    <dbReference type="NCBI Taxonomy" id="1265868"/>
    <lineage>
        <taxon>Bacteria</taxon>
        <taxon>Bacillati</taxon>
        <taxon>Actinomycetota</taxon>
        <taxon>Actinomycetes</taxon>
        <taxon>Kitasatosporales</taxon>
        <taxon>Streptomycetaceae</taxon>
        <taxon>Streptomyces</taxon>
    </lineage>
</organism>
<reference evidence="3" key="1">
    <citation type="submission" date="2012-12" db="EMBL/GenBank/DDBJ databases">
        <authorList>
            <person name="Pethick F.E."/>
            <person name="MacFadyen A.C."/>
            <person name="Tang Z."/>
            <person name="Sangal V."/>
            <person name="Tze-Tze L."/>
            <person name="Chu J."/>
            <person name="Guo M."/>
            <person name="Kirby R."/>
            <person name="Hoskisson P.A."/>
            <person name="Herron P.R."/>
            <person name="Hunter I.S."/>
        </authorList>
    </citation>
    <scope>NUCLEOTIDE SEQUENCE</scope>
    <source>
        <strain evidence="3">ATCC 10970</strain>
    </source>
</reference>
<protein>
    <recommendedName>
        <fullName evidence="5">Extensin</fullName>
    </recommendedName>
</protein>
<evidence type="ECO:0008006" key="5">
    <source>
        <dbReference type="Google" id="ProtNLM"/>
    </source>
</evidence>
<feature type="compositionally biased region" description="Low complexity" evidence="1">
    <location>
        <begin position="158"/>
        <end position="174"/>
    </location>
</feature>
<feature type="compositionally biased region" description="Basic and acidic residues" evidence="1">
    <location>
        <begin position="286"/>
        <end position="308"/>
    </location>
</feature>
<evidence type="ECO:0000313" key="3">
    <source>
        <dbReference type="EMBL" id="QST83100.1"/>
    </source>
</evidence>
<reference evidence="3" key="3">
    <citation type="journal article" date="2021" name="bioRxiv">
        <title>Bilateral symmetry of linear streptomycete chromosomes.</title>
        <authorList>
            <person name="Algora-Gallardo L."/>
            <person name="Schniete J.K."/>
            <person name="Mark D.R."/>
            <person name="Hunter I.S."/>
            <person name="Herron P.R."/>
        </authorList>
    </citation>
    <scope>NUCLEOTIDE SEQUENCE</scope>
    <source>
        <strain evidence="3">ATCC 10970</strain>
    </source>
</reference>
<feature type="transmembrane region" description="Helical" evidence="2">
    <location>
        <begin position="110"/>
        <end position="132"/>
    </location>
</feature>
<accession>A0A8A1US91</accession>
<dbReference type="Proteomes" id="UP000011074">
    <property type="component" value="Chromosome"/>
</dbReference>
<gene>
    <name evidence="3" type="ORF">SRIM_025665</name>
</gene>
<dbReference type="EMBL" id="CP048261">
    <property type="protein sequence ID" value="QST83100.1"/>
    <property type="molecule type" value="Genomic_DNA"/>
</dbReference>
<dbReference type="AlphaFoldDB" id="A0A8A1US91"/>
<feature type="region of interest" description="Disordered" evidence="1">
    <location>
        <begin position="75"/>
        <end position="102"/>
    </location>
</feature>
<sequence length="364" mass="36421">MADDRYNWLDEEAAERLLRGEPAGSPDGVGAAELTALLNTAAAAGRSTAPDEALPGEEAAVAAFRQARADASAPVAAPAGGADTAELGTVRAPRGGPAARPRFGRPLRRGFMVALAGCALGGVAVAAGVGVLPTPFHGGAAPGPATSVSAAETPGPPATDGTDTTTGGTSPVPDASTTDRPGPLATDTGGDGGTGGAQSPAPGQSTPGQDAPGDAGSRPGDDRDRKPDAKEKHRLGSSFCRTYVSRKSGLGQDTLRRLERAAGGADKVHAFCRQFLSHGNGNGNGDKYEGGRYDGDGRGDHGRDDHGQGGRGQGHGKDGRGNDEDDDRHGHRPSFGRPHPGAHRTASDPATVTTTPGAPGIAQV</sequence>
<proteinExistence type="predicted"/>
<feature type="compositionally biased region" description="Low complexity" evidence="1">
    <location>
        <begin position="349"/>
        <end position="364"/>
    </location>
</feature>
<feature type="compositionally biased region" description="Low complexity" evidence="1">
    <location>
        <begin position="75"/>
        <end position="101"/>
    </location>
</feature>
<reference evidence="3" key="2">
    <citation type="submission" date="2020-01" db="EMBL/GenBank/DDBJ databases">
        <authorList>
            <person name="Algora L."/>
            <person name="Schniete J.K."/>
            <person name="MacFadyen A."/>
            <person name="Hoskisson P.A."/>
            <person name="Hunter I.S."/>
            <person name="Herron P.R."/>
        </authorList>
    </citation>
    <scope>NUCLEOTIDE SEQUENCE</scope>
    <source>
        <strain evidence="3">ATCC 10970</strain>
    </source>
</reference>
<dbReference type="RefSeq" id="WP_050498835.1">
    <property type="nucleotide sequence ID" value="NZ_CP048261.1"/>
</dbReference>
<dbReference type="GeneID" id="66857427"/>
<feature type="region of interest" description="Disordered" evidence="1">
    <location>
        <begin position="275"/>
        <end position="364"/>
    </location>
</feature>
<evidence type="ECO:0000256" key="1">
    <source>
        <dbReference type="SAM" id="MobiDB-lite"/>
    </source>
</evidence>
<name>A0A8A1US91_STRR1</name>
<feature type="region of interest" description="Disordered" evidence="1">
    <location>
        <begin position="141"/>
        <end position="254"/>
    </location>
</feature>
<keyword evidence="2" id="KW-0812">Transmembrane</keyword>
<evidence type="ECO:0000256" key="2">
    <source>
        <dbReference type="SAM" id="Phobius"/>
    </source>
</evidence>
<keyword evidence="2" id="KW-1133">Transmembrane helix</keyword>
<evidence type="ECO:0000313" key="4">
    <source>
        <dbReference type="Proteomes" id="UP000011074"/>
    </source>
</evidence>
<keyword evidence="2" id="KW-0472">Membrane</keyword>
<feature type="compositionally biased region" description="Basic and acidic residues" evidence="1">
    <location>
        <begin position="219"/>
        <end position="231"/>
    </location>
</feature>